<name>A0A382MJU3_9ZZZZ</name>
<gene>
    <name evidence="7" type="ORF">METZ01_LOCUS300871</name>
</gene>
<keyword evidence="3" id="KW-0677">Repeat</keyword>
<evidence type="ECO:0000256" key="1">
    <source>
        <dbReference type="ARBA" id="ARBA00022485"/>
    </source>
</evidence>
<evidence type="ECO:0000313" key="7">
    <source>
        <dbReference type="EMBL" id="SVC48017.1"/>
    </source>
</evidence>
<keyword evidence="2" id="KW-0479">Metal-binding</keyword>
<dbReference type="InterPro" id="IPR012257">
    <property type="entry name" value="Glc_ox_4Fe-4S"/>
</dbReference>
<dbReference type="PROSITE" id="PS51379">
    <property type="entry name" value="4FE4S_FER_2"/>
    <property type="match status" value="2"/>
</dbReference>
<organism evidence="7">
    <name type="scientific">marine metagenome</name>
    <dbReference type="NCBI Taxonomy" id="408172"/>
    <lineage>
        <taxon>unclassified sequences</taxon>
        <taxon>metagenomes</taxon>
        <taxon>ecological metagenomes</taxon>
    </lineage>
</organism>
<keyword evidence="5" id="KW-0411">Iron-sulfur</keyword>
<sequence length="377" mass="42444">MNINFSQKTAVSAKELFRHAEFDNILKCVHCGLCLESCPTYRELDDEKDSPRGRLYLMRGLWEGALELKQSVIEPLSRCVDCRACESACPSGVPYGELLEKTRGIIFENTTQSLKERVLRRLLLKGLFRSTGLMITASYLLKIYAATGLPKLITKTFVGKLFPRSFVFQQHLLPNFSGKSFKLKYADEVISSEVSEKIKPYTGPSGKSKRLKSKPRVGMFSGCIMDVSEAAIHESTLTLLHHIGCEVVVPGNQVCCGAIHVHSGDRETARELALKNLVAFEPRHLDAIITNAAGCGAQLKEYNLLFSKETSEAKKGVRSTTDWQDFEKKIIDVLEFLSRYPKLLEKLSWREDEDTVLYDAPCHLIHAQKVDENPRQL</sequence>
<proteinExistence type="predicted"/>
<dbReference type="GO" id="GO:0046872">
    <property type="term" value="F:metal ion binding"/>
    <property type="evidence" value="ECO:0007669"/>
    <property type="project" value="UniProtKB-KW"/>
</dbReference>
<feature type="domain" description="4Fe-4S ferredoxin-type" evidence="6">
    <location>
        <begin position="18"/>
        <end position="49"/>
    </location>
</feature>
<dbReference type="InterPro" id="IPR017896">
    <property type="entry name" value="4Fe4S_Fe-S-bd"/>
</dbReference>
<dbReference type="Pfam" id="PF02754">
    <property type="entry name" value="CCG"/>
    <property type="match status" value="1"/>
</dbReference>
<keyword evidence="4" id="KW-0408">Iron</keyword>
<dbReference type="SUPFAM" id="SSF46548">
    <property type="entry name" value="alpha-helical ferredoxin"/>
    <property type="match status" value="1"/>
</dbReference>
<dbReference type="AlphaFoldDB" id="A0A382MJU3"/>
<evidence type="ECO:0000259" key="6">
    <source>
        <dbReference type="PROSITE" id="PS51379"/>
    </source>
</evidence>
<feature type="non-terminal residue" evidence="7">
    <location>
        <position position="377"/>
    </location>
</feature>
<reference evidence="7" key="1">
    <citation type="submission" date="2018-05" db="EMBL/GenBank/DDBJ databases">
        <authorList>
            <person name="Lanie J.A."/>
            <person name="Ng W.-L."/>
            <person name="Kazmierczak K.M."/>
            <person name="Andrzejewski T.M."/>
            <person name="Davidsen T.M."/>
            <person name="Wayne K.J."/>
            <person name="Tettelin H."/>
            <person name="Glass J.I."/>
            <person name="Rusch D."/>
            <person name="Podicherti R."/>
            <person name="Tsui H.-C.T."/>
            <person name="Winkler M.E."/>
        </authorList>
    </citation>
    <scope>NUCLEOTIDE SEQUENCE</scope>
</reference>
<dbReference type="GO" id="GO:0016491">
    <property type="term" value="F:oxidoreductase activity"/>
    <property type="evidence" value="ECO:0007669"/>
    <property type="project" value="UniProtKB-ARBA"/>
</dbReference>
<evidence type="ECO:0000256" key="5">
    <source>
        <dbReference type="ARBA" id="ARBA00023014"/>
    </source>
</evidence>
<dbReference type="InterPro" id="IPR017900">
    <property type="entry name" value="4Fe4S_Fe_S_CS"/>
</dbReference>
<protein>
    <recommendedName>
        <fullName evidence="6">4Fe-4S ferredoxin-type domain-containing protein</fullName>
    </recommendedName>
</protein>
<dbReference type="EMBL" id="UINC01093531">
    <property type="protein sequence ID" value="SVC48017.1"/>
    <property type="molecule type" value="Genomic_DNA"/>
</dbReference>
<dbReference type="InterPro" id="IPR009051">
    <property type="entry name" value="Helical_ferredxn"/>
</dbReference>
<dbReference type="Gene3D" id="1.10.1060.10">
    <property type="entry name" value="Alpha-helical ferredoxin"/>
    <property type="match status" value="1"/>
</dbReference>
<dbReference type="PIRSF" id="PIRSF000139">
    <property type="entry name" value="Glc_ox_4Fe-4S"/>
    <property type="match status" value="1"/>
</dbReference>
<evidence type="ECO:0000256" key="4">
    <source>
        <dbReference type="ARBA" id="ARBA00023004"/>
    </source>
</evidence>
<dbReference type="GO" id="GO:0051539">
    <property type="term" value="F:4 iron, 4 sulfur cluster binding"/>
    <property type="evidence" value="ECO:0007669"/>
    <property type="project" value="UniProtKB-KW"/>
</dbReference>
<evidence type="ECO:0000256" key="2">
    <source>
        <dbReference type="ARBA" id="ARBA00022723"/>
    </source>
</evidence>
<dbReference type="InterPro" id="IPR004017">
    <property type="entry name" value="Cys_rich_dom"/>
</dbReference>
<keyword evidence="1" id="KW-0004">4Fe-4S</keyword>
<dbReference type="PROSITE" id="PS00198">
    <property type="entry name" value="4FE4S_FER_1"/>
    <property type="match status" value="1"/>
</dbReference>
<dbReference type="PANTHER" id="PTHR32479">
    <property type="entry name" value="GLYCOLATE OXIDASE IRON-SULFUR SUBUNIT"/>
    <property type="match status" value="1"/>
</dbReference>
<accession>A0A382MJU3</accession>
<dbReference type="Pfam" id="PF13183">
    <property type="entry name" value="Fer4_8"/>
    <property type="match status" value="1"/>
</dbReference>
<feature type="domain" description="4Fe-4S ferredoxin-type" evidence="6">
    <location>
        <begin position="69"/>
        <end position="101"/>
    </location>
</feature>
<evidence type="ECO:0000256" key="3">
    <source>
        <dbReference type="ARBA" id="ARBA00022737"/>
    </source>
</evidence>
<dbReference type="PANTHER" id="PTHR32479:SF17">
    <property type="entry name" value="GLYCOLATE OXIDASE IRON-SULFUR SUBUNIT"/>
    <property type="match status" value="1"/>
</dbReference>